<organism evidence="2 3">
    <name type="scientific">Aspergillus vadensis (strain CBS 113365 / IMI 142717 / IBT 24658)</name>
    <dbReference type="NCBI Taxonomy" id="1448311"/>
    <lineage>
        <taxon>Eukaryota</taxon>
        <taxon>Fungi</taxon>
        <taxon>Dikarya</taxon>
        <taxon>Ascomycota</taxon>
        <taxon>Pezizomycotina</taxon>
        <taxon>Eurotiomycetes</taxon>
        <taxon>Eurotiomycetidae</taxon>
        <taxon>Eurotiales</taxon>
        <taxon>Aspergillaceae</taxon>
        <taxon>Aspergillus</taxon>
        <taxon>Aspergillus subgen. Circumdati</taxon>
    </lineage>
</organism>
<sequence length="97" mass="11150">MKSQWFKYLITLTLFGSAWHRNLNINPQTRPLNVVRSLMKLQWLITSLNSLTLSPDLRGKSYLSQPADPFPTDHVSLPWSASLSLFFLFLSLSVLRS</sequence>
<proteinExistence type="predicted"/>
<reference evidence="2" key="1">
    <citation type="submission" date="2016-12" db="EMBL/GenBank/DDBJ databases">
        <title>The genomes of Aspergillus section Nigri reveals drivers in fungal speciation.</title>
        <authorList>
            <consortium name="DOE Joint Genome Institute"/>
            <person name="Vesth T.C."/>
            <person name="Nybo J."/>
            <person name="Theobald S."/>
            <person name="Brandl J."/>
            <person name="Frisvad J.C."/>
            <person name="Nielsen K.F."/>
            <person name="Lyhne E.K."/>
            <person name="Kogle M.E."/>
            <person name="Kuo A."/>
            <person name="Riley R."/>
            <person name="Clum A."/>
            <person name="Nolan M."/>
            <person name="Lipzen A."/>
            <person name="Salamov A."/>
            <person name="Henrissat B."/>
            <person name="Wiebenga A."/>
            <person name="De Vries R.P."/>
            <person name="Grigoriev I.V."/>
            <person name="Mortensen U.H."/>
            <person name="Andersen M.R."/>
            <person name="Baker S.E."/>
        </authorList>
    </citation>
    <scope>NUCLEOTIDE SEQUENCE [LARGE SCALE GENOMIC DNA]</scope>
    <source>
        <strain evidence="2">CBS 113365</strain>
    </source>
</reference>
<keyword evidence="3" id="KW-1185">Reference proteome</keyword>
<evidence type="ECO:0000313" key="2">
    <source>
        <dbReference type="EMBL" id="PYH73699.1"/>
    </source>
</evidence>
<gene>
    <name evidence="2" type="ORF">BO88DRAFT_103281</name>
</gene>
<accession>A0A319BPQ1</accession>
<feature type="chain" id="PRO_5016381394" evidence="1">
    <location>
        <begin position="21"/>
        <end position="97"/>
    </location>
</feature>
<name>A0A319BPQ1_ASPVC</name>
<evidence type="ECO:0000256" key="1">
    <source>
        <dbReference type="SAM" id="SignalP"/>
    </source>
</evidence>
<dbReference type="RefSeq" id="XP_025567493.1">
    <property type="nucleotide sequence ID" value="XM_025701205.1"/>
</dbReference>
<protein>
    <submittedName>
        <fullName evidence="2">Uncharacterized protein</fullName>
    </submittedName>
</protein>
<dbReference type="GeneID" id="37205797"/>
<keyword evidence="1" id="KW-0732">Signal</keyword>
<evidence type="ECO:0000313" key="3">
    <source>
        <dbReference type="Proteomes" id="UP000248405"/>
    </source>
</evidence>
<dbReference type="Proteomes" id="UP000248405">
    <property type="component" value="Unassembled WGS sequence"/>
</dbReference>
<dbReference type="AlphaFoldDB" id="A0A319BPQ1"/>
<dbReference type="EMBL" id="KZ821615">
    <property type="protein sequence ID" value="PYH73699.1"/>
    <property type="molecule type" value="Genomic_DNA"/>
</dbReference>
<feature type="signal peptide" evidence="1">
    <location>
        <begin position="1"/>
        <end position="20"/>
    </location>
</feature>